<dbReference type="STRING" id="1121290.CLAOCE_12970"/>
<dbReference type="OrthoDB" id="1937772at2"/>
<evidence type="ECO:0000313" key="2">
    <source>
        <dbReference type="Proteomes" id="UP000175744"/>
    </source>
</evidence>
<comment type="caution">
    <text evidence="1">The sequence shown here is derived from an EMBL/GenBank/DDBJ whole genome shotgun (WGS) entry which is preliminary data.</text>
</comment>
<dbReference type="EMBL" id="LZFO01000016">
    <property type="protein sequence ID" value="OFI06042.1"/>
    <property type="molecule type" value="Genomic_DNA"/>
</dbReference>
<sequence length="184" mass="21358">MLSRFILYGSILSSIVQHHKNDKNSKDRLPNFKNILEVKHFLPGRLRLYSPKIKNREDIKEMLISQLMKIQYINYVEFNTITGSVLIKYDKEKLDAVIIIAVIVKLLNLEKEIEKKPKSIIKKEIVNIKDSLNRAIYEKTNGIVDLETIILSLLLISGIYRVKTRPDVMPGGITLLWWANSNLR</sequence>
<dbReference type="AlphaFoldDB" id="A0A1E8EYI9"/>
<evidence type="ECO:0000313" key="1">
    <source>
        <dbReference type="EMBL" id="OFI06042.1"/>
    </source>
</evidence>
<keyword evidence="2" id="KW-1185">Reference proteome</keyword>
<organism evidence="1 2">
    <name type="scientific">Clostridium acetireducens DSM 10703</name>
    <dbReference type="NCBI Taxonomy" id="1121290"/>
    <lineage>
        <taxon>Bacteria</taxon>
        <taxon>Bacillati</taxon>
        <taxon>Bacillota</taxon>
        <taxon>Clostridia</taxon>
        <taxon>Eubacteriales</taxon>
        <taxon>Clostridiaceae</taxon>
        <taxon>Clostridium</taxon>
    </lineage>
</organism>
<dbReference type="Pfam" id="PF19991">
    <property type="entry name" value="HMA_2"/>
    <property type="match status" value="1"/>
</dbReference>
<proteinExistence type="predicted"/>
<reference evidence="1 2" key="1">
    <citation type="submission" date="2016-06" db="EMBL/GenBank/DDBJ databases">
        <title>Genome sequence of Clostridium acetireducens DSM 10703.</title>
        <authorList>
            <person name="Poehlein A."/>
            <person name="Fluechter S."/>
            <person name="Duerre P."/>
            <person name="Daniel R."/>
        </authorList>
    </citation>
    <scope>NUCLEOTIDE SEQUENCE [LARGE SCALE GENOMIC DNA]</scope>
    <source>
        <strain evidence="1 2">DSM 10703</strain>
    </source>
</reference>
<gene>
    <name evidence="1" type="ORF">CLOACE_12970</name>
</gene>
<name>A0A1E8EYI9_9CLOT</name>
<dbReference type="RefSeq" id="WP_084027568.1">
    <property type="nucleotide sequence ID" value="NZ_LZFO01000016.1"/>
</dbReference>
<protein>
    <submittedName>
        <fullName evidence="1">Uncharacterized protein</fullName>
    </submittedName>
</protein>
<accession>A0A1E8EYI9</accession>
<dbReference type="Proteomes" id="UP000175744">
    <property type="component" value="Unassembled WGS sequence"/>
</dbReference>